<gene>
    <name evidence="1" type="ORF">ACFQ2X_02245</name>
</gene>
<dbReference type="Gene3D" id="1.50.10.10">
    <property type="match status" value="1"/>
</dbReference>
<accession>A0ABW3U3W4</accession>
<sequence>MTTSAQATVAKPATAPRSCARAIGRYLSRLAEDCGDAVPLFREQHNPQWQLSAGGSWMGGFWSGCWWLQAHLSGRAADRARALSICRQLAAKLHQDTQFRSMIFWYATAPGIALFNHPSCRELAAAAARALAQSFNERLSFYPLGSALGGGPNGPRTLNVDAFAALLRLLQYGDENTRDSARRHARSVTQHLLADDGNFYTNASIDTAGARPLGRAGQWARGNSWGLLGLASAARLWDSQYRDLAERHCDLWWQRHGQDFPPSQQDGDPVIPDPSATLITAIAMYKLDGGDNHWRDRATRLLQQLLDSPFFSWNTSSGEARFFGCSFRGTAGGETLGETAWGYFFLLQALLIAAGAIDPDTI</sequence>
<evidence type="ECO:0000313" key="2">
    <source>
        <dbReference type="Proteomes" id="UP001597264"/>
    </source>
</evidence>
<name>A0ABW3U3W4_9GAMM</name>
<evidence type="ECO:0000313" key="1">
    <source>
        <dbReference type="EMBL" id="MFD1215407.1"/>
    </source>
</evidence>
<evidence type="ECO:0008006" key="3">
    <source>
        <dbReference type="Google" id="ProtNLM"/>
    </source>
</evidence>
<dbReference type="Proteomes" id="UP001597264">
    <property type="component" value="Unassembled WGS sequence"/>
</dbReference>
<proteinExistence type="predicted"/>
<dbReference type="SUPFAM" id="SSF48208">
    <property type="entry name" value="Six-hairpin glycosidases"/>
    <property type="match status" value="1"/>
</dbReference>
<protein>
    <recommendedName>
        <fullName evidence="3">Glucuronyl hydrolase</fullName>
    </recommendedName>
</protein>
<dbReference type="RefSeq" id="WP_230437846.1">
    <property type="nucleotide sequence ID" value="NZ_CP087715.1"/>
</dbReference>
<reference evidence="2" key="1">
    <citation type="journal article" date="2019" name="Int. J. Syst. Evol. Microbiol.">
        <title>The Global Catalogue of Microorganisms (GCM) 10K type strain sequencing project: providing services to taxonomists for standard genome sequencing and annotation.</title>
        <authorList>
            <consortium name="The Broad Institute Genomics Platform"/>
            <consortium name="The Broad Institute Genome Sequencing Center for Infectious Disease"/>
            <person name="Wu L."/>
            <person name="Ma J."/>
        </authorList>
    </citation>
    <scope>NUCLEOTIDE SEQUENCE [LARGE SCALE GENOMIC DNA]</scope>
    <source>
        <strain evidence="2">CCUG 54356</strain>
    </source>
</reference>
<keyword evidence="2" id="KW-1185">Reference proteome</keyword>
<organism evidence="1 2">
    <name type="scientific">Microbulbifer celer</name>
    <dbReference type="NCBI Taxonomy" id="435905"/>
    <lineage>
        <taxon>Bacteria</taxon>
        <taxon>Pseudomonadati</taxon>
        <taxon>Pseudomonadota</taxon>
        <taxon>Gammaproteobacteria</taxon>
        <taxon>Cellvibrionales</taxon>
        <taxon>Microbulbiferaceae</taxon>
        <taxon>Microbulbifer</taxon>
    </lineage>
</organism>
<dbReference type="InterPro" id="IPR008928">
    <property type="entry name" value="6-hairpin_glycosidase_sf"/>
</dbReference>
<comment type="caution">
    <text evidence="1">The sequence shown here is derived from an EMBL/GenBank/DDBJ whole genome shotgun (WGS) entry which is preliminary data.</text>
</comment>
<dbReference type="EMBL" id="JBHTLR010000004">
    <property type="protein sequence ID" value="MFD1215407.1"/>
    <property type="molecule type" value="Genomic_DNA"/>
</dbReference>
<dbReference type="InterPro" id="IPR012341">
    <property type="entry name" value="6hp_glycosidase-like_sf"/>
</dbReference>